<protein>
    <submittedName>
        <fullName evidence="2">Endonuclease/exonuclease/phosphatase family protein</fullName>
    </submittedName>
</protein>
<name>A0ABV9DEI5_9MICO</name>
<evidence type="ECO:0000259" key="1">
    <source>
        <dbReference type="Pfam" id="PF03372"/>
    </source>
</evidence>
<dbReference type="InterPro" id="IPR051916">
    <property type="entry name" value="GPI-anchor_lipid_remodeler"/>
</dbReference>
<accession>A0ABV9DEI5</accession>
<dbReference type="SUPFAM" id="SSF56219">
    <property type="entry name" value="DNase I-like"/>
    <property type="match status" value="1"/>
</dbReference>
<dbReference type="GO" id="GO:0004519">
    <property type="term" value="F:endonuclease activity"/>
    <property type="evidence" value="ECO:0007669"/>
    <property type="project" value="UniProtKB-KW"/>
</dbReference>
<organism evidence="2 3">
    <name type="scientific">Georgenia faecalis</name>
    <dbReference type="NCBI Taxonomy" id="2483799"/>
    <lineage>
        <taxon>Bacteria</taxon>
        <taxon>Bacillati</taxon>
        <taxon>Actinomycetota</taxon>
        <taxon>Actinomycetes</taxon>
        <taxon>Micrococcales</taxon>
        <taxon>Bogoriellaceae</taxon>
        <taxon>Georgenia</taxon>
    </lineage>
</organism>
<dbReference type="InterPro" id="IPR036691">
    <property type="entry name" value="Endo/exonu/phosph_ase_sf"/>
</dbReference>
<comment type="caution">
    <text evidence="2">The sequence shown here is derived from an EMBL/GenBank/DDBJ whole genome shotgun (WGS) entry which is preliminary data.</text>
</comment>
<dbReference type="InterPro" id="IPR005135">
    <property type="entry name" value="Endo/exonuclease/phosphatase"/>
</dbReference>
<evidence type="ECO:0000313" key="3">
    <source>
        <dbReference type="Proteomes" id="UP001595955"/>
    </source>
</evidence>
<dbReference type="PANTHER" id="PTHR14859">
    <property type="entry name" value="CALCOFLUOR WHITE HYPERSENSITIVE PROTEIN PRECURSOR"/>
    <property type="match status" value="1"/>
</dbReference>
<keyword evidence="2" id="KW-0255">Endonuclease</keyword>
<reference evidence="3" key="1">
    <citation type="journal article" date="2019" name="Int. J. Syst. Evol. Microbiol.">
        <title>The Global Catalogue of Microorganisms (GCM) 10K type strain sequencing project: providing services to taxonomists for standard genome sequencing and annotation.</title>
        <authorList>
            <consortium name="The Broad Institute Genomics Platform"/>
            <consortium name="The Broad Institute Genome Sequencing Center for Infectious Disease"/>
            <person name="Wu L."/>
            <person name="Ma J."/>
        </authorList>
    </citation>
    <scope>NUCLEOTIDE SEQUENCE [LARGE SCALE GENOMIC DNA]</scope>
    <source>
        <strain evidence="3">JCM 3369</strain>
    </source>
</reference>
<sequence>MTVRVLTLNLQHGLPADGSGPPDAASLAEAVVGLDADVVALQEVDRGQARSGRADQARVVADALGTPWVRFAPGFVGSARGLRRRPRPGDGDRPGYGVALLSRLPVLSWHVRPLRPGPPRVLERHGDGWSVLGRYARVDPWRVCLAAVVRTDDGPLAIGCTHLSVDVPTARRQLAESAAALRVLPGRHVLLGDLNLAGEDAERASGMRALAVAPTFPAHRPRREIDHVLAGPGVQAVGPPRTSQLAVSDHLGLAVDLSLR</sequence>
<dbReference type="Gene3D" id="3.60.10.10">
    <property type="entry name" value="Endonuclease/exonuclease/phosphatase"/>
    <property type="match status" value="1"/>
</dbReference>
<evidence type="ECO:0000313" key="2">
    <source>
        <dbReference type="EMBL" id="MFC4556273.1"/>
    </source>
</evidence>
<dbReference type="Proteomes" id="UP001595955">
    <property type="component" value="Unassembled WGS sequence"/>
</dbReference>
<keyword evidence="2" id="KW-0378">Hydrolase</keyword>
<dbReference type="RefSeq" id="WP_122825084.1">
    <property type="nucleotide sequence ID" value="NZ_CP033325.1"/>
</dbReference>
<gene>
    <name evidence="2" type="ORF">ACFO3F_13540</name>
</gene>
<feature type="domain" description="Endonuclease/exonuclease/phosphatase" evidence="1">
    <location>
        <begin position="6"/>
        <end position="250"/>
    </location>
</feature>
<proteinExistence type="predicted"/>
<keyword evidence="2" id="KW-0540">Nuclease</keyword>
<keyword evidence="3" id="KW-1185">Reference proteome</keyword>
<dbReference type="EMBL" id="JBHSGF010000010">
    <property type="protein sequence ID" value="MFC4556273.1"/>
    <property type="molecule type" value="Genomic_DNA"/>
</dbReference>
<dbReference type="PANTHER" id="PTHR14859:SF1">
    <property type="entry name" value="PGAP2-INTERACTING PROTEIN"/>
    <property type="match status" value="1"/>
</dbReference>
<dbReference type="Pfam" id="PF03372">
    <property type="entry name" value="Exo_endo_phos"/>
    <property type="match status" value="1"/>
</dbReference>